<evidence type="ECO:0000313" key="3">
    <source>
        <dbReference type="Proteomes" id="UP000712600"/>
    </source>
</evidence>
<name>A0A8S9NI71_BRACR</name>
<evidence type="ECO:0000313" key="2">
    <source>
        <dbReference type="EMBL" id="KAF3504874.1"/>
    </source>
</evidence>
<proteinExistence type="predicted"/>
<reference evidence="2" key="1">
    <citation type="submission" date="2019-12" db="EMBL/GenBank/DDBJ databases">
        <title>Genome sequencing and annotation of Brassica cretica.</title>
        <authorList>
            <person name="Studholme D.J."/>
            <person name="Sarris P."/>
        </authorList>
    </citation>
    <scope>NUCLEOTIDE SEQUENCE</scope>
    <source>
        <strain evidence="2">PFS-109/04</strain>
        <tissue evidence="2">Leaf</tissue>
    </source>
</reference>
<dbReference type="EMBL" id="QGKX02001621">
    <property type="protein sequence ID" value="KAF3504874.1"/>
    <property type="molecule type" value="Genomic_DNA"/>
</dbReference>
<protein>
    <submittedName>
        <fullName evidence="2">Uncharacterized protein</fullName>
    </submittedName>
</protein>
<dbReference type="Proteomes" id="UP000712600">
    <property type="component" value="Unassembled WGS sequence"/>
</dbReference>
<accession>A0A8S9NI71</accession>
<feature type="region of interest" description="Disordered" evidence="1">
    <location>
        <begin position="1"/>
        <end position="49"/>
    </location>
</feature>
<evidence type="ECO:0000256" key="1">
    <source>
        <dbReference type="SAM" id="MobiDB-lite"/>
    </source>
</evidence>
<sequence>MAHNGESSPYTIDDLIKLNSPHIQSGADHEQKESKRHHENVINKGDWPP</sequence>
<organism evidence="2 3">
    <name type="scientific">Brassica cretica</name>
    <name type="common">Mustard</name>
    <dbReference type="NCBI Taxonomy" id="69181"/>
    <lineage>
        <taxon>Eukaryota</taxon>
        <taxon>Viridiplantae</taxon>
        <taxon>Streptophyta</taxon>
        <taxon>Embryophyta</taxon>
        <taxon>Tracheophyta</taxon>
        <taxon>Spermatophyta</taxon>
        <taxon>Magnoliopsida</taxon>
        <taxon>eudicotyledons</taxon>
        <taxon>Gunneridae</taxon>
        <taxon>Pentapetalae</taxon>
        <taxon>rosids</taxon>
        <taxon>malvids</taxon>
        <taxon>Brassicales</taxon>
        <taxon>Brassicaceae</taxon>
        <taxon>Brassiceae</taxon>
        <taxon>Brassica</taxon>
    </lineage>
</organism>
<dbReference type="AlphaFoldDB" id="A0A8S9NI71"/>
<feature type="compositionally biased region" description="Polar residues" evidence="1">
    <location>
        <begin position="1"/>
        <end position="10"/>
    </location>
</feature>
<comment type="caution">
    <text evidence="2">The sequence shown here is derived from an EMBL/GenBank/DDBJ whole genome shotgun (WGS) entry which is preliminary data.</text>
</comment>
<gene>
    <name evidence="2" type="ORF">F2Q69_00041013</name>
</gene>